<protein>
    <submittedName>
        <fullName evidence="2">Xylose isomerase-like TIM barrel protein</fullName>
    </submittedName>
</protein>
<evidence type="ECO:0000259" key="1">
    <source>
        <dbReference type="Pfam" id="PF01261"/>
    </source>
</evidence>
<dbReference type="GO" id="GO:0016853">
    <property type="term" value="F:isomerase activity"/>
    <property type="evidence" value="ECO:0007669"/>
    <property type="project" value="UniProtKB-KW"/>
</dbReference>
<proteinExistence type="predicted"/>
<gene>
    <name evidence="2" type="ORF">CLV71_101372</name>
</gene>
<feature type="domain" description="Xylose isomerase-like TIM barrel" evidence="1">
    <location>
        <begin position="4"/>
        <end position="151"/>
    </location>
</feature>
<dbReference type="RefSeq" id="WP_243866170.1">
    <property type="nucleotide sequence ID" value="NZ_SOCP01000001.1"/>
</dbReference>
<dbReference type="PANTHER" id="PTHR12110">
    <property type="entry name" value="HYDROXYPYRUVATE ISOMERASE"/>
    <property type="match status" value="1"/>
</dbReference>
<accession>A0A4V3FV28</accession>
<dbReference type="InterPro" id="IPR050312">
    <property type="entry name" value="IolE/XylAMocC-like"/>
</dbReference>
<dbReference type="InterPro" id="IPR013022">
    <property type="entry name" value="Xyl_isomerase-like_TIM-brl"/>
</dbReference>
<evidence type="ECO:0000313" key="2">
    <source>
        <dbReference type="EMBL" id="TDV57501.1"/>
    </source>
</evidence>
<dbReference type="Pfam" id="PF01261">
    <property type="entry name" value="AP_endonuc_2"/>
    <property type="match status" value="1"/>
</dbReference>
<name>A0A4V3FV28_9PSEU</name>
<dbReference type="SUPFAM" id="SSF51658">
    <property type="entry name" value="Xylose isomerase-like"/>
    <property type="match status" value="1"/>
</dbReference>
<dbReference type="Gene3D" id="3.20.20.150">
    <property type="entry name" value="Divalent-metal-dependent TIM barrel enzymes"/>
    <property type="match status" value="1"/>
</dbReference>
<sequence>MLTRRCRMLDCPYISVMSYPNAGLSEQDWRRRVIERLRVLADRAERAGVTLLHENSAGWAGGNADRTLELLAAVDSPAFGVLFDIGNGVAHGYCPFDTLMTLVDRVAHVHVKDAVEGPRYTLPGEGSARVRDCLRLLLDNGYRGSFSLEPRLGVVPHGVGRHTPDAAARFADTGIALHRLMHETLALWCR</sequence>
<reference evidence="2 3" key="1">
    <citation type="submission" date="2019-03" db="EMBL/GenBank/DDBJ databases">
        <title>Genomic Encyclopedia of Archaeal and Bacterial Type Strains, Phase II (KMG-II): from individual species to whole genera.</title>
        <authorList>
            <person name="Goeker M."/>
        </authorList>
    </citation>
    <scope>NUCLEOTIDE SEQUENCE [LARGE SCALE GENOMIC DNA]</scope>
    <source>
        <strain evidence="2 3">DSM 45499</strain>
    </source>
</reference>
<dbReference type="InterPro" id="IPR036237">
    <property type="entry name" value="Xyl_isomerase-like_sf"/>
</dbReference>
<dbReference type="AlphaFoldDB" id="A0A4V3FV28"/>
<keyword evidence="2" id="KW-0413">Isomerase</keyword>
<organism evidence="2 3">
    <name type="scientific">Actinophytocola oryzae</name>
    <dbReference type="NCBI Taxonomy" id="502181"/>
    <lineage>
        <taxon>Bacteria</taxon>
        <taxon>Bacillati</taxon>
        <taxon>Actinomycetota</taxon>
        <taxon>Actinomycetes</taxon>
        <taxon>Pseudonocardiales</taxon>
        <taxon>Pseudonocardiaceae</taxon>
    </lineage>
</organism>
<keyword evidence="3" id="KW-1185">Reference proteome</keyword>
<evidence type="ECO:0000313" key="3">
    <source>
        <dbReference type="Proteomes" id="UP000294927"/>
    </source>
</evidence>
<comment type="caution">
    <text evidence="2">The sequence shown here is derived from an EMBL/GenBank/DDBJ whole genome shotgun (WGS) entry which is preliminary data.</text>
</comment>
<dbReference type="Proteomes" id="UP000294927">
    <property type="component" value="Unassembled WGS sequence"/>
</dbReference>
<dbReference type="EMBL" id="SOCP01000001">
    <property type="protein sequence ID" value="TDV57501.1"/>
    <property type="molecule type" value="Genomic_DNA"/>
</dbReference>